<evidence type="ECO:0000259" key="2">
    <source>
        <dbReference type="Pfam" id="PF08719"/>
    </source>
</evidence>
<evidence type="ECO:0000313" key="4">
    <source>
        <dbReference type="Proteomes" id="UP000244855"/>
    </source>
</evidence>
<sequence length="204" mass="23385">MPIKRETESPEPDLPRKHRKLVPGVPSTPKEEGGFPSHSEGNTMTKMAATSDPAVHRELGGSVNNFDKKEWAIVKGNIMMQATNLKFTQSDDATNLKRKLLSLKNCDIYEISTNEHQEDDHRVAKAEEVDTDMMQMDKEEPTKVRRMQSLKPKKPKKPRKKIFYTGRDHLGQALEQIRDDIIDEIMERAQRGIEDEDTKMLQGM</sequence>
<dbReference type="Pfam" id="PF08719">
    <property type="entry name" value="NADAR"/>
    <property type="match status" value="1"/>
</dbReference>
<dbReference type="Proteomes" id="UP000244855">
    <property type="component" value="Unassembled WGS sequence"/>
</dbReference>
<dbReference type="InterPro" id="IPR012816">
    <property type="entry name" value="NADAR"/>
</dbReference>
<evidence type="ECO:0000256" key="1">
    <source>
        <dbReference type="SAM" id="MobiDB-lite"/>
    </source>
</evidence>
<organism evidence="3 4">
    <name type="scientific">Periconia macrospinosa</name>
    <dbReference type="NCBI Taxonomy" id="97972"/>
    <lineage>
        <taxon>Eukaryota</taxon>
        <taxon>Fungi</taxon>
        <taxon>Dikarya</taxon>
        <taxon>Ascomycota</taxon>
        <taxon>Pezizomycotina</taxon>
        <taxon>Dothideomycetes</taxon>
        <taxon>Pleosporomycetidae</taxon>
        <taxon>Pleosporales</taxon>
        <taxon>Massarineae</taxon>
        <taxon>Periconiaceae</taxon>
        <taxon>Periconia</taxon>
    </lineage>
</organism>
<dbReference type="EMBL" id="KZ805388">
    <property type="protein sequence ID" value="PVH99641.1"/>
    <property type="molecule type" value="Genomic_DNA"/>
</dbReference>
<feature type="region of interest" description="Disordered" evidence="1">
    <location>
        <begin position="138"/>
        <end position="159"/>
    </location>
</feature>
<evidence type="ECO:0000313" key="3">
    <source>
        <dbReference type="EMBL" id="PVH99641.1"/>
    </source>
</evidence>
<gene>
    <name evidence="3" type="ORF">DM02DRAFT_672533</name>
</gene>
<feature type="region of interest" description="Disordered" evidence="1">
    <location>
        <begin position="1"/>
        <end position="45"/>
    </location>
</feature>
<name>A0A2V1DP55_9PLEO</name>
<dbReference type="SUPFAM" id="SSF143990">
    <property type="entry name" value="YbiA-like"/>
    <property type="match status" value="1"/>
</dbReference>
<proteinExistence type="predicted"/>
<reference evidence="3 4" key="1">
    <citation type="journal article" date="2018" name="Sci. Rep.">
        <title>Comparative genomics provides insights into the lifestyle and reveals functional heterogeneity of dark septate endophytic fungi.</title>
        <authorList>
            <person name="Knapp D.G."/>
            <person name="Nemeth J.B."/>
            <person name="Barry K."/>
            <person name="Hainaut M."/>
            <person name="Henrissat B."/>
            <person name="Johnson J."/>
            <person name="Kuo A."/>
            <person name="Lim J.H.P."/>
            <person name="Lipzen A."/>
            <person name="Nolan M."/>
            <person name="Ohm R.A."/>
            <person name="Tamas L."/>
            <person name="Grigoriev I.V."/>
            <person name="Spatafora J.W."/>
            <person name="Nagy L.G."/>
            <person name="Kovacs G.M."/>
        </authorList>
    </citation>
    <scope>NUCLEOTIDE SEQUENCE [LARGE SCALE GENOMIC DNA]</scope>
    <source>
        <strain evidence="3 4">DSE2036</strain>
    </source>
</reference>
<keyword evidence="4" id="KW-1185">Reference proteome</keyword>
<dbReference type="AlphaFoldDB" id="A0A2V1DP55"/>
<accession>A0A2V1DP55</accession>
<protein>
    <recommendedName>
        <fullName evidence="2">NADAR domain-containing protein</fullName>
    </recommendedName>
</protein>
<dbReference type="Gene3D" id="1.10.357.40">
    <property type="entry name" value="YbiA-like"/>
    <property type="match status" value="1"/>
</dbReference>
<dbReference type="InterPro" id="IPR037238">
    <property type="entry name" value="YbiA-like_sf"/>
</dbReference>
<feature type="domain" description="NADAR" evidence="2">
    <location>
        <begin position="42"/>
        <end position="114"/>
    </location>
</feature>
<feature type="compositionally biased region" description="Basic residues" evidence="1">
    <location>
        <begin position="144"/>
        <end position="159"/>
    </location>
</feature>